<proteinExistence type="predicted"/>
<feature type="transmembrane region" description="Helical" evidence="5">
    <location>
        <begin position="679"/>
        <end position="699"/>
    </location>
</feature>
<dbReference type="SUPFAM" id="SSF56219">
    <property type="entry name" value="DNase I-like"/>
    <property type="match status" value="1"/>
</dbReference>
<feature type="transmembrane region" description="Helical" evidence="5">
    <location>
        <begin position="705"/>
        <end position="726"/>
    </location>
</feature>
<feature type="region of interest" description="Disordered" evidence="4">
    <location>
        <begin position="26"/>
        <end position="58"/>
    </location>
</feature>
<evidence type="ECO:0000256" key="5">
    <source>
        <dbReference type="SAM" id="Phobius"/>
    </source>
</evidence>
<dbReference type="Gene3D" id="1.20.1250.20">
    <property type="entry name" value="MFS general substrate transporter like domains"/>
    <property type="match status" value="2"/>
</dbReference>
<feature type="transmembrane region" description="Helical" evidence="5">
    <location>
        <begin position="767"/>
        <end position="790"/>
    </location>
</feature>
<feature type="region of interest" description="Disordered" evidence="4">
    <location>
        <begin position="194"/>
        <end position="217"/>
    </location>
</feature>
<feature type="transmembrane region" description="Helical" evidence="5">
    <location>
        <begin position="479"/>
        <end position="499"/>
    </location>
</feature>
<keyword evidence="3 5" id="KW-0472">Membrane</keyword>
<protein>
    <recommendedName>
        <fullName evidence="6">Endonuclease/exonuclease/phosphatase domain-containing protein</fullName>
    </recommendedName>
</protein>
<feature type="transmembrane region" description="Helical" evidence="5">
    <location>
        <begin position="649"/>
        <end position="672"/>
    </location>
</feature>
<dbReference type="SUPFAM" id="SSF103473">
    <property type="entry name" value="MFS general substrate transporter"/>
    <property type="match status" value="2"/>
</dbReference>
<feature type="transmembrane region" description="Helical" evidence="5">
    <location>
        <begin position="121"/>
        <end position="140"/>
    </location>
</feature>
<dbReference type="InterPro" id="IPR011701">
    <property type="entry name" value="MFS"/>
</dbReference>
<name>A0A6J8CHU2_MYTCO</name>
<dbReference type="PANTHER" id="PTHR23121:SF9">
    <property type="entry name" value="SODIUM-DEPENDENT GLUCOSE TRANSPORTER 1"/>
    <property type="match status" value="1"/>
</dbReference>
<dbReference type="AlphaFoldDB" id="A0A6J8CHU2"/>
<dbReference type="Pfam" id="PF07690">
    <property type="entry name" value="MFS_1"/>
    <property type="match status" value="1"/>
</dbReference>
<organism evidence="7 8">
    <name type="scientific">Mytilus coruscus</name>
    <name type="common">Sea mussel</name>
    <dbReference type="NCBI Taxonomy" id="42192"/>
    <lineage>
        <taxon>Eukaryota</taxon>
        <taxon>Metazoa</taxon>
        <taxon>Spiralia</taxon>
        <taxon>Lophotrochozoa</taxon>
        <taxon>Mollusca</taxon>
        <taxon>Bivalvia</taxon>
        <taxon>Autobranchia</taxon>
        <taxon>Pteriomorphia</taxon>
        <taxon>Mytilida</taxon>
        <taxon>Mytiloidea</taxon>
        <taxon>Mytilidae</taxon>
        <taxon>Mytilinae</taxon>
        <taxon>Mytilus</taxon>
    </lineage>
</organism>
<dbReference type="EMBL" id="CACVKT020005553">
    <property type="protein sequence ID" value="CAC5395645.1"/>
    <property type="molecule type" value="Genomic_DNA"/>
</dbReference>
<keyword evidence="8" id="KW-1185">Reference proteome</keyword>
<dbReference type="InterPro" id="IPR036259">
    <property type="entry name" value="MFS_trans_sf"/>
</dbReference>
<gene>
    <name evidence="7" type="ORF">MCOR_30290</name>
</gene>
<evidence type="ECO:0000313" key="7">
    <source>
        <dbReference type="EMBL" id="CAC5395645.1"/>
    </source>
</evidence>
<dbReference type="PANTHER" id="PTHR23121">
    <property type="entry name" value="SODIUM-DEPENDENT GLUCOSE TRANSPORTER 1"/>
    <property type="match status" value="1"/>
</dbReference>
<keyword evidence="1 5" id="KW-0812">Transmembrane</keyword>
<feature type="transmembrane region" description="Helical" evidence="5">
    <location>
        <begin position="147"/>
        <end position="166"/>
    </location>
</feature>
<evidence type="ECO:0000256" key="3">
    <source>
        <dbReference type="ARBA" id="ARBA00023136"/>
    </source>
</evidence>
<accession>A0A6J8CHU2</accession>
<dbReference type="OrthoDB" id="9626824at2759"/>
<dbReference type="Proteomes" id="UP000507470">
    <property type="component" value="Unassembled WGS sequence"/>
</dbReference>
<evidence type="ECO:0000259" key="6">
    <source>
        <dbReference type="Pfam" id="PF14529"/>
    </source>
</evidence>
<evidence type="ECO:0000256" key="1">
    <source>
        <dbReference type="ARBA" id="ARBA00022692"/>
    </source>
</evidence>
<feature type="transmembrane region" description="Helical" evidence="5">
    <location>
        <begin position="81"/>
        <end position="101"/>
    </location>
</feature>
<evidence type="ECO:0000256" key="2">
    <source>
        <dbReference type="ARBA" id="ARBA00022989"/>
    </source>
</evidence>
<dbReference type="InterPro" id="IPR005135">
    <property type="entry name" value="Endo/exonuclease/phosphatase"/>
</dbReference>
<evidence type="ECO:0000256" key="4">
    <source>
        <dbReference type="SAM" id="MobiDB-lite"/>
    </source>
</evidence>
<evidence type="ECO:0000313" key="8">
    <source>
        <dbReference type="Proteomes" id="UP000507470"/>
    </source>
</evidence>
<reference evidence="7 8" key="1">
    <citation type="submission" date="2020-06" db="EMBL/GenBank/DDBJ databases">
        <authorList>
            <person name="Li R."/>
            <person name="Bekaert M."/>
        </authorList>
    </citation>
    <scope>NUCLEOTIDE SEQUENCE [LARGE SCALE GENOMIC DNA]</scope>
    <source>
        <strain evidence="8">wild</strain>
    </source>
</reference>
<dbReference type="GO" id="GO:0003824">
    <property type="term" value="F:catalytic activity"/>
    <property type="evidence" value="ECO:0007669"/>
    <property type="project" value="InterPro"/>
</dbReference>
<feature type="transmembrane region" description="Helical" evidence="5">
    <location>
        <begin position="607"/>
        <end position="625"/>
    </location>
</feature>
<sequence>MQATENEQSGLDVAMRKGIVEENDEKNITDGLFNGHPDNNVESSDDEQLSSEEKVSDKQKTSSVSALKTRLKSDEAYRKKFLIFVTICYNFFVLGVNVGQFGPTVLDLKKITSCSLDQASFLFNANALGYLSSSVIVGFTFERFNKLLQMCFAAALLSVVVVIIPWCSVYEVMVTIHFFKGFFMGIEDAASSPKGNNSMNNNTPKSNTSKNRTNSSNVFNIPKKQNLRILTLNCRSIKDKTSEFSAAVNYIKPDIICGTEYWLKGEKPGKKLTKVAIKSSKVFPENYTTYRNDRGTLGGGVFILVQNDIIAIEKPEFVTKCEIEWVKIQLKDKKDLTIVSFYMPHRNMEDIKELDRSLDQISNKNPNIILIGDFICPDINWNTMFIHQNAKDKEIQRALMEVIISHSITQIHETPTRGNNLLDIVLTTNPSLIKTSTNAPGMSDHDVIVTDCDTKPHYQIGNALLLHLLASEVKTYMQILHFMFAFGGIIAPLISAPFLSKDDPVESQSYNRTTWNNTDNYVFSQNTTGSQNVSHINASEPFYIQSNLPIGTGSDSEVYKAYTISAVLTLLSALSFIVLYCRSDESTCPSLKSENEGHKEEKVNGRIRVLGLIILCMIIASYTAVEDTYAGFLVAFTVKYFDWTKARGAFATSVFWTSFAIGRFCGIFIVNLISQVKILFFYSLTIIAAFICLLVTSLYQLSEGVWIASAIVGFGMSIFFPIFFSWTEEKFFHVDGKIASLIMACACLGVIINPIILARVMDTTPIWFGYILTVESAVLLIFFALAVYIARLVKLERLNHCKESDMVIEVNECNSPSNEISSL</sequence>
<feature type="transmembrane region" description="Helical" evidence="5">
    <location>
        <begin position="738"/>
        <end position="761"/>
    </location>
</feature>
<feature type="domain" description="Endonuclease/exonuclease/phosphatase" evidence="6">
    <location>
        <begin position="337"/>
        <end position="448"/>
    </location>
</feature>
<dbReference type="Pfam" id="PF14529">
    <property type="entry name" value="Exo_endo_phos_2"/>
    <property type="match status" value="1"/>
</dbReference>
<dbReference type="InterPro" id="IPR036691">
    <property type="entry name" value="Endo/exonu/phosph_ase_sf"/>
</dbReference>
<dbReference type="Gene3D" id="3.60.10.10">
    <property type="entry name" value="Endonuclease/exonuclease/phosphatase"/>
    <property type="match status" value="1"/>
</dbReference>
<keyword evidence="2 5" id="KW-1133">Transmembrane helix</keyword>
<dbReference type="GO" id="GO:0022857">
    <property type="term" value="F:transmembrane transporter activity"/>
    <property type="evidence" value="ECO:0007669"/>
    <property type="project" value="InterPro"/>
</dbReference>